<keyword evidence="6" id="KW-0406">Ion transport</keyword>
<evidence type="ECO:0000256" key="6">
    <source>
        <dbReference type="ARBA" id="ARBA00023065"/>
    </source>
</evidence>
<evidence type="ECO:0000313" key="11">
    <source>
        <dbReference type="Proteomes" id="UP000266327"/>
    </source>
</evidence>
<dbReference type="SUPFAM" id="SSF56935">
    <property type="entry name" value="Porins"/>
    <property type="match status" value="1"/>
</dbReference>
<evidence type="ECO:0000313" key="10">
    <source>
        <dbReference type="EMBL" id="RJG01799.1"/>
    </source>
</evidence>
<evidence type="ECO:0000256" key="7">
    <source>
        <dbReference type="ARBA" id="ARBA00023114"/>
    </source>
</evidence>
<dbReference type="GO" id="GO:0015288">
    <property type="term" value="F:porin activity"/>
    <property type="evidence" value="ECO:0007669"/>
    <property type="project" value="UniProtKB-KW"/>
</dbReference>
<comment type="caution">
    <text evidence="10">The sequence shown here is derived from an EMBL/GenBank/DDBJ whole genome shotgun (WGS) entry which is preliminary data.</text>
</comment>
<keyword evidence="8" id="KW-0472">Membrane</keyword>
<keyword evidence="3" id="KW-0813">Transport</keyword>
<evidence type="ECO:0000256" key="2">
    <source>
        <dbReference type="ARBA" id="ARBA00007055"/>
    </source>
</evidence>
<dbReference type="Pfam" id="PF02264">
    <property type="entry name" value="LamB"/>
    <property type="match status" value="1"/>
</dbReference>
<dbReference type="GO" id="GO:0015144">
    <property type="term" value="F:carbohydrate transmembrane transporter activity"/>
    <property type="evidence" value="ECO:0007669"/>
    <property type="project" value="TreeGrafter"/>
</dbReference>
<dbReference type="Proteomes" id="UP000266327">
    <property type="component" value="Unassembled WGS sequence"/>
</dbReference>
<gene>
    <name evidence="10" type="ORF">D3878_09570</name>
</gene>
<comment type="similarity">
    <text evidence="2">Belongs to the porin LamB (TC 1.B.3) family.</text>
</comment>
<evidence type="ECO:0000256" key="8">
    <source>
        <dbReference type="ARBA" id="ARBA00023136"/>
    </source>
</evidence>
<keyword evidence="5" id="KW-0812">Transmembrane</keyword>
<protein>
    <submittedName>
        <fullName evidence="10">Carbohydrate porin</fullName>
    </submittedName>
</protein>
<keyword evidence="9" id="KW-0998">Cell outer membrane</keyword>
<name>A0A3A3G4T1_9BURK</name>
<evidence type="ECO:0000256" key="1">
    <source>
        <dbReference type="ARBA" id="ARBA00004571"/>
    </source>
</evidence>
<dbReference type="InterPro" id="IPR050286">
    <property type="entry name" value="G_neg_Bact_CarbUptk_Porin"/>
</dbReference>
<dbReference type="GO" id="GO:0006811">
    <property type="term" value="P:monoatomic ion transport"/>
    <property type="evidence" value="ECO:0007669"/>
    <property type="project" value="UniProtKB-KW"/>
</dbReference>
<dbReference type="InterPro" id="IPR003192">
    <property type="entry name" value="Porin_LamB"/>
</dbReference>
<dbReference type="EMBL" id="QYUQ01000002">
    <property type="protein sequence ID" value="RJG01799.1"/>
    <property type="molecule type" value="Genomic_DNA"/>
</dbReference>
<proteinExistence type="inferred from homology"/>
<evidence type="ECO:0000256" key="3">
    <source>
        <dbReference type="ARBA" id="ARBA00022448"/>
    </source>
</evidence>
<keyword evidence="4" id="KW-1134">Transmembrane beta strand</keyword>
<keyword evidence="7" id="KW-0626">Porin</keyword>
<dbReference type="PANTHER" id="PTHR38762">
    <property type="entry name" value="CRYPTIC OUTER MEMBRANE PORIN BGLH-RELATED"/>
    <property type="match status" value="1"/>
</dbReference>
<dbReference type="Gene3D" id="2.40.170.10">
    <property type="entry name" value="Porin, LamB type"/>
    <property type="match status" value="1"/>
</dbReference>
<dbReference type="GO" id="GO:0009279">
    <property type="term" value="C:cell outer membrane"/>
    <property type="evidence" value="ECO:0007669"/>
    <property type="project" value="UniProtKB-SubCell"/>
</dbReference>
<evidence type="ECO:0000256" key="5">
    <source>
        <dbReference type="ARBA" id="ARBA00022692"/>
    </source>
</evidence>
<evidence type="ECO:0000256" key="9">
    <source>
        <dbReference type="ARBA" id="ARBA00023237"/>
    </source>
</evidence>
<comment type="subcellular location">
    <subcellularLocation>
        <location evidence="1">Cell outer membrane</location>
        <topology evidence="1">Multi-pass membrane protein</topology>
    </subcellularLocation>
</comment>
<sequence>MIGEGSFPATTGRRGRFFSEIRQRPQRNMKNGIGRCSSRIDVQKNRIATQDSRPMTKIQGDCMKKHYLKQIGLAAAVMAVGQSGLALDFNGYFRANGGSNSAGGAQTCFGLAGAGSKYRLGNECGIYGELLLGQDIAKVENGPGFKAHVMLGLSNATANSPSLTKGGGEVDLPQVYLTADKIPELGGATAWMGRRYYKREDVHITDFFYWNPSGFGVGLEDLPVGDLKFSYALLRDDRQTMPTMQNGDSSTRHDFQLRGLKVNRGGTLEFGLALIAKDSNLPNRHGGSMLTVQHRQTGLFLEGENKLAVQYGTGAGVANGGTGDTSNGSDVRRFRIVDGLYAQINEKLGGQLIAVYQKDTANDPAKSAVWTSLGGRVSYGLTNHIKLLADLGQDRVTPQGGETRRLTKFTLAAALSRGPGYYARPELRVFYTRANWNNAARTAAAAGDPLSASGVFGNANKGSVIGITAETWW</sequence>
<dbReference type="GO" id="GO:0015774">
    <property type="term" value="P:polysaccharide transport"/>
    <property type="evidence" value="ECO:0007669"/>
    <property type="project" value="TreeGrafter"/>
</dbReference>
<dbReference type="PANTHER" id="PTHR38762:SF1">
    <property type="entry name" value="CRYPTIC OUTER MEMBRANE PORIN BGLH-RELATED"/>
    <property type="match status" value="1"/>
</dbReference>
<dbReference type="GO" id="GO:0046930">
    <property type="term" value="C:pore complex"/>
    <property type="evidence" value="ECO:0007669"/>
    <property type="project" value="UniProtKB-KW"/>
</dbReference>
<keyword evidence="11" id="KW-1185">Reference proteome</keyword>
<organism evidence="10 11">
    <name type="scientific">Noviherbaspirillum sedimenti</name>
    <dbReference type="NCBI Taxonomy" id="2320865"/>
    <lineage>
        <taxon>Bacteria</taxon>
        <taxon>Pseudomonadati</taxon>
        <taxon>Pseudomonadota</taxon>
        <taxon>Betaproteobacteria</taxon>
        <taxon>Burkholderiales</taxon>
        <taxon>Oxalobacteraceae</taxon>
        <taxon>Noviherbaspirillum</taxon>
    </lineage>
</organism>
<accession>A0A3A3G4T1</accession>
<evidence type="ECO:0000256" key="4">
    <source>
        <dbReference type="ARBA" id="ARBA00022452"/>
    </source>
</evidence>
<dbReference type="AlphaFoldDB" id="A0A3A3G4T1"/>
<reference evidence="11" key="1">
    <citation type="submission" date="2018-09" db="EMBL/GenBank/DDBJ databases">
        <authorList>
            <person name="Zhu H."/>
        </authorList>
    </citation>
    <scope>NUCLEOTIDE SEQUENCE [LARGE SCALE GENOMIC DNA]</scope>
    <source>
        <strain evidence="11">K1S02-23</strain>
    </source>
</reference>
<dbReference type="InterPro" id="IPR036998">
    <property type="entry name" value="Porin_LamB_sf"/>
</dbReference>